<sequence>MKIYLNEDLIAGKTKIESKADLIALLAEKLEREIVDQVYLDGVEVSYDYFQENKLDFERLDEIKFITKAVTVLIRETLSEAASYLPKLKKAIINSANLFRQQQNQAAAQLLNQTLAGLEWYLEITQAIITLLEDDQLSIVGKEKLENFKQALNRAMIALQNDNYDYLADLLEAEIVAKLEELAEFNQDLA</sequence>
<dbReference type="InterPro" id="IPR058355">
    <property type="entry name" value="DUF8042"/>
</dbReference>
<keyword evidence="1" id="KW-0175">Coiled coil</keyword>
<dbReference type="STRING" id="29563.SAMN02983006_00564"/>
<evidence type="ECO:0000313" key="3">
    <source>
        <dbReference type="EMBL" id="SFL23099.1"/>
    </source>
</evidence>
<feature type="coiled-coil region" evidence="1">
    <location>
        <begin position="142"/>
        <end position="188"/>
    </location>
</feature>
<evidence type="ECO:0000313" key="4">
    <source>
        <dbReference type="Proteomes" id="UP000199006"/>
    </source>
</evidence>
<dbReference type="OrthoDB" id="2111017at2"/>
<protein>
    <recommendedName>
        <fullName evidence="2">DUF8042 domain-containing protein</fullName>
    </recommendedName>
</protein>
<gene>
    <name evidence="3" type="ORF">SAMN02983006_00564</name>
</gene>
<evidence type="ECO:0000256" key="1">
    <source>
        <dbReference type="SAM" id="Coils"/>
    </source>
</evidence>
<dbReference type="RefSeq" id="WP_089859346.1">
    <property type="nucleotide sequence ID" value="NZ_FOTI01000004.1"/>
</dbReference>
<dbReference type="Proteomes" id="UP000199006">
    <property type="component" value="Unassembled WGS sequence"/>
</dbReference>
<evidence type="ECO:0000259" key="2">
    <source>
        <dbReference type="Pfam" id="PF26154"/>
    </source>
</evidence>
<name>A0A1I4G063_9FIRM</name>
<dbReference type="EMBL" id="FOTI01000004">
    <property type="protein sequence ID" value="SFL23099.1"/>
    <property type="molecule type" value="Genomic_DNA"/>
</dbReference>
<organism evidence="3 4">
    <name type="scientific">Halanaerobium salsuginis</name>
    <dbReference type="NCBI Taxonomy" id="29563"/>
    <lineage>
        <taxon>Bacteria</taxon>
        <taxon>Bacillati</taxon>
        <taxon>Bacillota</taxon>
        <taxon>Clostridia</taxon>
        <taxon>Halanaerobiales</taxon>
        <taxon>Halanaerobiaceae</taxon>
        <taxon>Halanaerobium</taxon>
    </lineage>
</organism>
<proteinExistence type="predicted"/>
<feature type="domain" description="DUF8042" evidence="2">
    <location>
        <begin position="77"/>
        <end position="181"/>
    </location>
</feature>
<dbReference type="AlphaFoldDB" id="A0A1I4G063"/>
<accession>A0A1I4G063</accession>
<keyword evidence="4" id="KW-1185">Reference proteome</keyword>
<dbReference type="Pfam" id="PF26154">
    <property type="entry name" value="DUF8042"/>
    <property type="match status" value="1"/>
</dbReference>
<reference evidence="3 4" key="1">
    <citation type="submission" date="2016-10" db="EMBL/GenBank/DDBJ databases">
        <authorList>
            <person name="de Groot N.N."/>
        </authorList>
    </citation>
    <scope>NUCLEOTIDE SEQUENCE [LARGE SCALE GENOMIC DNA]</scope>
    <source>
        <strain evidence="3 4">ATCC 51327</strain>
    </source>
</reference>